<protein>
    <submittedName>
        <fullName evidence="2">Uncharacterized protein</fullName>
    </submittedName>
</protein>
<evidence type="ECO:0000313" key="2">
    <source>
        <dbReference type="EMBL" id="KAF6378672.1"/>
    </source>
</evidence>
<comment type="caution">
    <text evidence="2">The sequence shown here is derived from an EMBL/GenBank/DDBJ whole genome shotgun (WGS) entry which is preliminary data.</text>
</comment>
<dbReference type="AlphaFoldDB" id="A0A7J7ZWJ7"/>
<sequence length="201" mass="21207">MGAPPCRAAHFVPLVLKEDTPLPVEVGRTVVSLPSIQVGKLRPREDGFSCNGMSLVRAHGHGSCIHSSPIPSWPSGNRANHDTLHTPSSIGRPLTEALPLSRHTLPDPKPIPRWHLCLPCPLTMHFLGAGMPLPCSPPQPQQPTRCLNPAEAQGASERCGCETGSSGSAAPPAGEDPVETSSPCWLFALGSQSFELLGGSR</sequence>
<gene>
    <name evidence="2" type="ORF">mMyoMyo1_009600</name>
</gene>
<accession>A0A7J7ZWJ7</accession>
<proteinExistence type="predicted"/>
<evidence type="ECO:0000256" key="1">
    <source>
        <dbReference type="SAM" id="MobiDB-lite"/>
    </source>
</evidence>
<evidence type="ECO:0000313" key="3">
    <source>
        <dbReference type="Proteomes" id="UP000527355"/>
    </source>
</evidence>
<keyword evidence="3" id="KW-1185">Reference proteome</keyword>
<dbReference type="Proteomes" id="UP000527355">
    <property type="component" value="Unassembled WGS sequence"/>
</dbReference>
<name>A0A7J7ZWJ7_MYOMY</name>
<dbReference type="EMBL" id="JABWUV010000002">
    <property type="protein sequence ID" value="KAF6378672.1"/>
    <property type="molecule type" value="Genomic_DNA"/>
</dbReference>
<feature type="region of interest" description="Disordered" evidence="1">
    <location>
        <begin position="157"/>
        <end position="180"/>
    </location>
</feature>
<organism evidence="2 3">
    <name type="scientific">Myotis myotis</name>
    <name type="common">Greater mouse-eared bat</name>
    <name type="synonym">Vespertilio myotis</name>
    <dbReference type="NCBI Taxonomy" id="51298"/>
    <lineage>
        <taxon>Eukaryota</taxon>
        <taxon>Metazoa</taxon>
        <taxon>Chordata</taxon>
        <taxon>Craniata</taxon>
        <taxon>Vertebrata</taxon>
        <taxon>Euteleostomi</taxon>
        <taxon>Mammalia</taxon>
        <taxon>Eutheria</taxon>
        <taxon>Laurasiatheria</taxon>
        <taxon>Chiroptera</taxon>
        <taxon>Yangochiroptera</taxon>
        <taxon>Vespertilionidae</taxon>
        <taxon>Myotis</taxon>
    </lineage>
</organism>
<reference evidence="2 3" key="1">
    <citation type="journal article" date="2020" name="Nature">
        <title>Six reference-quality genomes reveal evolution of bat adaptations.</title>
        <authorList>
            <person name="Jebb D."/>
            <person name="Huang Z."/>
            <person name="Pippel M."/>
            <person name="Hughes G.M."/>
            <person name="Lavrichenko K."/>
            <person name="Devanna P."/>
            <person name="Winkler S."/>
            <person name="Jermiin L.S."/>
            <person name="Skirmuntt E.C."/>
            <person name="Katzourakis A."/>
            <person name="Burkitt-Gray L."/>
            <person name="Ray D.A."/>
            <person name="Sullivan K.A.M."/>
            <person name="Roscito J.G."/>
            <person name="Kirilenko B.M."/>
            <person name="Davalos L.M."/>
            <person name="Corthals A.P."/>
            <person name="Power M.L."/>
            <person name="Jones G."/>
            <person name="Ransome R.D."/>
            <person name="Dechmann D.K.N."/>
            <person name="Locatelli A.G."/>
            <person name="Puechmaille S.J."/>
            <person name="Fedrigo O."/>
            <person name="Jarvis E.D."/>
            <person name="Hiller M."/>
            <person name="Vernes S.C."/>
            <person name="Myers E.W."/>
            <person name="Teeling E.C."/>
        </authorList>
    </citation>
    <scope>NUCLEOTIDE SEQUENCE [LARGE SCALE GENOMIC DNA]</scope>
    <source>
        <strain evidence="2">MMyoMyo1</strain>
        <tissue evidence="2">Flight muscle</tissue>
    </source>
</reference>